<dbReference type="OrthoDB" id="1113830at2"/>
<evidence type="ECO:0000256" key="4">
    <source>
        <dbReference type="ARBA" id="ARBA00023098"/>
    </source>
</evidence>
<evidence type="ECO:0000256" key="3">
    <source>
        <dbReference type="ARBA" id="ARBA00022679"/>
    </source>
</evidence>
<comment type="caution">
    <text evidence="6">The sequence shown here is derived from an EMBL/GenBank/DDBJ whole genome shotgun (WGS) entry which is preliminary data.</text>
</comment>
<evidence type="ECO:0000256" key="5">
    <source>
        <dbReference type="ARBA" id="ARBA00023315"/>
    </source>
</evidence>
<dbReference type="PANTHER" id="PTHR37323:SF1">
    <property type="entry name" value="L-ORNITHINE N(ALPHA)-ACYLTRANSFERASE"/>
    <property type="match status" value="1"/>
</dbReference>
<comment type="pathway">
    <text evidence="1">Lipid metabolism.</text>
</comment>
<keyword evidence="4" id="KW-0443">Lipid metabolism</keyword>
<dbReference type="STRING" id="36874.HQ34_05175"/>
<keyword evidence="7" id="KW-1185">Reference proteome</keyword>
<dbReference type="AlphaFoldDB" id="A0A0A2EUA4"/>
<dbReference type="eggNOG" id="COG3176">
    <property type="taxonomic scope" value="Bacteria"/>
</dbReference>
<keyword evidence="3" id="KW-0808">Transferase</keyword>
<dbReference type="Pfam" id="PF13444">
    <property type="entry name" value="Acetyltransf_5"/>
    <property type="match status" value="1"/>
</dbReference>
<dbReference type="PANTHER" id="PTHR37323">
    <property type="entry name" value="GCN5-RELATED N-ACETYLTRANSFERASE"/>
    <property type="match status" value="1"/>
</dbReference>
<dbReference type="RefSeq" id="WP_036850815.1">
    <property type="nucleotide sequence ID" value="NZ_JQJD01000010.1"/>
</dbReference>
<evidence type="ECO:0000313" key="6">
    <source>
        <dbReference type="EMBL" id="KGN82498.1"/>
    </source>
</evidence>
<sequence>MTPEPIIAPIPTEIIAKELHSGLLLRKTNRAGNEIYTFSAHEAPNVMRELGRLREEAFRYYGGGSGQSVDIDRFDLEVDGYKQLIVWDPEHKKIIGGYRYILGEDIRIIDGKPDIASAKIFDLSPLFVQEFLPKTIELGRSFVRLEYQQARLSPKSIFALDNLWDGLGAVSMMYHEYEYFFGKVTMYKEYNVQARDLILFFLRTHFTNAPELVTPLNPIFIDTPIQCLEDVVRGNDFKEDYHRLNQAVRTLGVNIPPLVNAYMGLSSTMRYFGTSINPDFSGVEESAILVPFLEISEDKKKRHMESFLRDAAKRLPSTLLQQIRSKLGC</sequence>
<gene>
    <name evidence="6" type="ORF">HQ35_02795</name>
</gene>
<keyword evidence="2" id="KW-0444">Lipid biosynthesis</keyword>
<dbReference type="EMBL" id="JQJD01000010">
    <property type="protein sequence ID" value="KGN82498.1"/>
    <property type="molecule type" value="Genomic_DNA"/>
</dbReference>
<protein>
    <submittedName>
        <fullName evidence="6">Hemolysin</fullName>
    </submittedName>
</protein>
<reference evidence="6 7" key="1">
    <citation type="submission" date="2014-08" db="EMBL/GenBank/DDBJ databases">
        <title>Porphyromonas cangingivalis strain:COT-109_OH1386 Genome sequencing.</title>
        <authorList>
            <person name="Wallis C."/>
            <person name="Deusch O."/>
            <person name="O'Flynn C."/>
            <person name="Davis I."/>
            <person name="Jospin G."/>
            <person name="Darling A.E."/>
            <person name="Coil D.A."/>
            <person name="Alexiev A."/>
            <person name="Horsfall A."/>
            <person name="Kirkwood N."/>
            <person name="Harris S."/>
            <person name="Eisen J.A."/>
        </authorList>
    </citation>
    <scope>NUCLEOTIDE SEQUENCE [LARGE SCALE GENOMIC DNA]</scope>
    <source>
        <strain evidence="7">COT-109 OH1386</strain>
    </source>
</reference>
<dbReference type="InterPro" id="IPR016181">
    <property type="entry name" value="Acyl_CoA_acyltransferase"/>
</dbReference>
<evidence type="ECO:0000313" key="7">
    <source>
        <dbReference type="Proteomes" id="UP000030125"/>
    </source>
</evidence>
<dbReference type="InterPro" id="IPR052351">
    <property type="entry name" value="Ornithine_N-alpha-AT"/>
</dbReference>
<evidence type="ECO:0000256" key="2">
    <source>
        <dbReference type="ARBA" id="ARBA00022516"/>
    </source>
</evidence>
<dbReference type="SUPFAM" id="SSF55729">
    <property type="entry name" value="Acyl-CoA N-acyltransferases (Nat)"/>
    <property type="match status" value="1"/>
</dbReference>
<dbReference type="Proteomes" id="UP000030125">
    <property type="component" value="Unassembled WGS sequence"/>
</dbReference>
<accession>A0A0A2EUA4</accession>
<dbReference type="GO" id="GO:0016746">
    <property type="term" value="F:acyltransferase activity"/>
    <property type="evidence" value="ECO:0007669"/>
    <property type="project" value="UniProtKB-KW"/>
</dbReference>
<dbReference type="GO" id="GO:0006629">
    <property type="term" value="P:lipid metabolic process"/>
    <property type="evidence" value="ECO:0007669"/>
    <property type="project" value="UniProtKB-KW"/>
</dbReference>
<organism evidence="6 7">
    <name type="scientific">Porphyromonas cangingivalis</name>
    <dbReference type="NCBI Taxonomy" id="36874"/>
    <lineage>
        <taxon>Bacteria</taxon>
        <taxon>Pseudomonadati</taxon>
        <taxon>Bacteroidota</taxon>
        <taxon>Bacteroidia</taxon>
        <taxon>Bacteroidales</taxon>
        <taxon>Porphyromonadaceae</taxon>
        <taxon>Porphyromonas</taxon>
    </lineage>
</organism>
<proteinExistence type="predicted"/>
<name>A0A0A2EUA4_PORCN</name>
<keyword evidence="5" id="KW-0012">Acyltransferase</keyword>
<evidence type="ECO:0000256" key="1">
    <source>
        <dbReference type="ARBA" id="ARBA00005189"/>
    </source>
</evidence>